<evidence type="ECO:0000313" key="4">
    <source>
        <dbReference type="Proteomes" id="UP001608902"/>
    </source>
</evidence>
<dbReference type="Proteomes" id="UP001608902">
    <property type="component" value="Unassembled WGS sequence"/>
</dbReference>
<feature type="binding site" evidence="1">
    <location>
        <position position="33"/>
    </location>
    <ligand>
        <name>ATP</name>
        <dbReference type="ChEBI" id="CHEBI:30616"/>
    </ligand>
</feature>
<dbReference type="PROSITE" id="PS50011">
    <property type="entry name" value="PROTEIN_KINASE_DOM"/>
    <property type="match status" value="1"/>
</dbReference>
<dbReference type="GO" id="GO:0005524">
    <property type="term" value="F:ATP binding"/>
    <property type="evidence" value="ECO:0007669"/>
    <property type="project" value="UniProtKB-UniRule"/>
</dbReference>
<dbReference type="Gene3D" id="1.10.510.10">
    <property type="entry name" value="Transferase(Phosphotransferase) domain 1"/>
    <property type="match status" value="1"/>
</dbReference>
<dbReference type="AlphaFoldDB" id="A0ABD6EX41"/>
<dbReference type="Gene3D" id="3.30.200.20">
    <property type="entry name" value="Phosphorylase Kinase, domain 1"/>
    <property type="match status" value="1"/>
</dbReference>
<gene>
    <name evidence="3" type="ORF">AB6A40_011224</name>
</gene>
<evidence type="ECO:0000256" key="1">
    <source>
        <dbReference type="PROSITE-ProRule" id="PRU10141"/>
    </source>
</evidence>
<keyword evidence="1" id="KW-0067">ATP-binding</keyword>
<proteinExistence type="predicted"/>
<protein>
    <recommendedName>
        <fullName evidence="2">Protein kinase domain-containing protein</fullName>
    </recommendedName>
</protein>
<dbReference type="PANTHER" id="PTHR24419:SF18">
    <property type="entry name" value="SERINE_THREONINE-PROTEIN KINASE HASPIN"/>
    <property type="match status" value="1"/>
</dbReference>
<dbReference type="EMBL" id="JBGFUD010018220">
    <property type="protein sequence ID" value="MFH4984515.1"/>
    <property type="molecule type" value="Genomic_DNA"/>
</dbReference>
<accession>A0ABD6EX41</accession>
<reference evidence="3 4" key="1">
    <citation type="submission" date="2024-08" db="EMBL/GenBank/DDBJ databases">
        <title>Gnathostoma spinigerum genome.</title>
        <authorList>
            <person name="Gonzalez-Bertolin B."/>
            <person name="Monzon S."/>
            <person name="Zaballos A."/>
            <person name="Jimenez P."/>
            <person name="Dekumyoy P."/>
            <person name="Varona S."/>
            <person name="Cuesta I."/>
            <person name="Sumanam S."/>
            <person name="Adisakwattana P."/>
            <person name="Gasser R.B."/>
            <person name="Hernandez-Gonzalez A."/>
            <person name="Young N.D."/>
            <person name="Perteguer M.J."/>
        </authorList>
    </citation>
    <scope>NUCLEOTIDE SEQUENCE [LARGE SCALE GENOMIC DNA]</scope>
    <source>
        <strain evidence="3">AL3</strain>
        <tissue evidence="3">Liver</tissue>
    </source>
</reference>
<feature type="domain" description="Protein kinase" evidence="2">
    <location>
        <begin position="6"/>
        <end position="204"/>
    </location>
</feature>
<comment type="caution">
    <text evidence="3">The sequence shown here is derived from an EMBL/GenBank/DDBJ whole genome shotgun (WGS) entry which is preliminary data.</text>
</comment>
<keyword evidence="4" id="KW-1185">Reference proteome</keyword>
<dbReference type="Pfam" id="PF12330">
    <property type="entry name" value="Haspin_kinase"/>
    <property type="match status" value="1"/>
</dbReference>
<keyword evidence="1" id="KW-0547">Nucleotide-binding</keyword>
<sequence>MFCRNLYGAVKLGEGTFGEVYLVQYKDQRVAMKVIPIGGTYAINNESQKSFETILPEVIISKELSDLRSPTLMNRTDGFIRLVGFHLVQGTYPRALRTAWKKYAKISTSLNDDPSILPKNQHYILLCYEIGGIELEKFELDSIEQAYSITYQVAFSLLIAEEELFFEHRDLHDGNILIQKDYSVAVCRCVSRSYWYMMTIITLF</sequence>
<dbReference type="PROSITE" id="PS00107">
    <property type="entry name" value="PROTEIN_KINASE_ATP"/>
    <property type="match status" value="1"/>
</dbReference>
<evidence type="ECO:0000259" key="2">
    <source>
        <dbReference type="PROSITE" id="PS50011"/>
    </source>
</evidence>
<evidence type="ECO:0000313" key="3">
    <source>
        <dbReference type="EMBL" id="MFH4984515.1"/>
    </source>
</evidence>
<organism evidence="3 4">
    <name type="scientific">Gnathostoma spinigerum</name>
    <dbReference type="NCBI Taxonomy" id="75299"/>
    <lineage>
        <taxon>Eukaryota</taxon>
        <taxon>Metazoa</taxon>
        <taxon>Ecdysozoa</taxon>
        <taxon>Nematoda</taxon>
        <taxon>Chromadorea</taxon>
        <taxon>Rhabditida</taxon>
        <taxon>Spirurina</taxon>
        <taxon>Gnathostomatomorpha</taxon>
        <taxon>Gnathostomatoidea</taxon>
        <taxon>Gnathostomatidae</taxon>
        <taxon>Gnathostoma</taxon>
    </lineage>
</organism>
<dbReference type="InterPro" id="IPR011009">
    <property type="entry name" value="Kinase-like_dom_sf"/>
</dbReference>
<name>A0ABD6EX41_9BILA</name>
<dbReference type="SUPFAM" id="SSF56112">
    <property type="entry name" value="Protein kinase-like (PK-like)"/>
    <property type="match status" value="1"/>
</dbReference>
<dbReference type="InterPro" id="IPR017441">
    <property type="entry name" value="Protein_kinase_ATP_BS"/>
</dbReference>
<dbReference type="InterPro" id="IPR000719">
    <property type="entry name" value="Prot_kinase_dom"/>
</dbReference>
<dbReference type="PANTHER" id="PTHR24419">
    <property type="entry name" value="INTERLEUKIN-1 RECEPTOR-ASSOCIATED KINASE"/>
    <property type="match status" value="1"/>
</dbReference>